<evidence type="ECO:0000313" key="8">
    <source>
        <dbReference type="EMBL" id="ETD23252.1"/>
    </source>
</evidence>
<dbReference type="PANTHER" id="PTHR30518">
    <property type="entry name" value="ENDOLYTIC MUREIN TRANSGLYCOSYLASE"/>
    <property type="match status" value="1"/>
</dbReference>
<evidence type="ECO:0000256" key="6">
    <source>
        <dbReference type="ARBA" id="ARBA00023316"/>
    </source>
</evidence>
<dbReference type="HOGENOM" id="CLU_025574_2_2_7"/>
<dbReference type="EMBL" id="AZJI01000005">
    <property type="protein sequence ID" value="ETD23252.1"/>
    <property type="molecule type" value="Genomic_DNA"/>
</dbReference>
<evidence type="ECO:0000313" key="9">
    <source>
        <dbReference type="Proteomes" id="UP000018731"/>
    </source>
</evidence>
<keyword evidence="4 7" id="KW-0472">Membrane</keyword>
<evidence type="ECO:0000256" key="2">
    <source>
        <dbReference type="ARBA" id="ARBA00022692"/>
    </source>
</evidence>
<accession>V8C850</accession>
<proteinExistence type="inferred from homology"/>
<dbReference type="NCBIfam" id="TIGR00247">
    <property type="entry name" value="endolytic transglycosylase MltG"/>
    <property type="match status" value="1"/>
</dbReference>
<dbReference type="Gene3D" id="3.30.160.60">
    <property type="entry name" value="Classic Zinc Finger"/>
    <property type="match status" value="1"/>
</dbReference>
<gene>
    <name evidence="7" type="primary">mltG</name>
    <name evidence="8" type="ORF">HMPREF2086_01051</name>
</gene>
<keyword evidence="2 7" id="KW-0812">Transmembrane</keyword>
<keyword evidence="6 7" id="KW-0961">Cell wall biogenesis/degradation</keyword>
<name>V8C850_9HELI</name>
<dbReference type="GO" id="GO:0008932">
    <property type="term" value="F:lytic endotransglycosylase activity"/>
    <property type="evidence" value="ECO:0007669"/>
    <property type="project" value="UniProtKB-UniRule"/>
</dbReference>
<dbReference type="EC" id="4.2.2.29" evidence="7"/>
<dbReference type="GO" id="GO:0009252">
    <property type="term" value="P:peptidoglycan biosynthetic process"/>
    <property type="evidence" value="ECO:0007669"/>
    <property type="project" value="UniProtKB-UniRule"/>
</dbReference>
<comment type="subcellular location">
    <subcellularLocation>
        <location evidence="7">Cell membrane</location>
        <topology evidence="7">Single-pass membrane protein</topology>
    </subcellularLocation>
</comment>
<dbReference type="GO" id="GO:0071555">
    <property type="term" value="P:cell wall organization"/>
    <property type="evidence" value="ECO:0007669"/>
    <property type="project" value="UniProtKB-KW"/>
</dbReference>
<comment type="function">
    <text evidence="7">Functions as a peptidoglycan terminase that cleaves nascent peptidoglycan strands endolytically to terminate their elongation.</text>
</comment>
<dbReference type="PATRIC" id="fig|1357400.3.peg.1433"/>
<comment type="caution">
    <text evidence="8">The sequence shown here is derived from an EMBL/GenBank/DDBJ whole genome shotgun (WGS) entry which is preliminary data.</text>
</comment>
<dbReference type="RefSeq" id="WP_023927777.1">
    <property type="nucleotide sequence ID" value="NZ_KI669454.1"/>
</dbReference>
<dbReference type="PANTHER" id="PTHR30518:SF2">
    <property type="entry name" value="ENDOLYTIC MUREIN TRANSGLYCOSYLASE"/>
    <property type="match status" value="1"/>
</dbReference>
<evidence type="ECO:0000256" key="5">
    <source>
        <dbReference type="ARBA" id="ARBA00023239"/>
    </source>
</evidence>
<keyword evidence="1 7" id="KW-1003">Cell membrane</keyword>
<dbReference type="GO" id="GO:0005886">
    <property type="term" value="C:plasma membrane"/>
    <property type="evidence" value="ECO:0007669"/>
    <property type="project" value="UniProtKB-SubCell"/>
</dbReference>
<evidence type="ECO:0000256" key="1">
    <source>
        <dbReference type="ARBA" id="ARBA00022475"/>
    </source>
</evidence>
<protein>
    <recommendedName>
        <fullName evidence="7">Endolytic murein transglycosylase</fullName>
        <ecNumber evidence="7">4.2.2.29</ecNumber>
    </recommendedName>
    <alternativeName>
        <fullName evidence="7">Peptidoglycan lytic transglycosylase</fullName>
    </alternativeName>
    <alternativeName>
        <fullName evidence="7">Peptidoglycan polymerization terminase</fullName>
    </alternativeName>
</protein>
<dbReference type="HAMAP" id="MF_02065">
    <property type="entry name" value="MltG"/>
    <property type="match status" value="1"/>
</dbReference>
<keyword evidence="9" id="KW-1185">Reference proteome</keyword>
<organism evidence="8 9">
    <name type="scientific">Helicobacter macacae MIT 99-5501</name>
    <dbReference type="NCBI Taxonomy" id="1357400"/>
    <lineage>
        <taxon>Bacteria</taxon>
        <taxon>Pseudomonadati</taxon>
        <taxon>Campylobacterota</taxon>
        <taxon>Epsilonproteobacteria</taxon>
        <taxon>Campylobacterales</taxon>
        <taxon>Helicobacteraceae</taxon>
        <taxon>Helicobacter</taxon>
    </lineage>
</organism>
<reference evidence="8 9" key="1">
    <citation type="journal article" date="2014" name="Genome Announc.">
        <title>Draft genome sequences of six enterohepatic helicobacter species isolated from humans and one from rhesus macaques.</title>
        <authorList>
            <person name="Shen Z."/>
            <person name="Sheh A."/>
            <person name="Young S.K."/>
            <person name="Abouelliel A."/>
            <person name="Ward D.V."/>
            <person name="Earl A.M."/>
            <person name="Fox J.G."/>
        </authorList>
    </citation>
    <scope>NUCLEOTIDE SEQUENCE [LARGE SCALE GENOMIC DNA]</scope>
    <source>
        <strain evidence="8 9">MIT 99-5501</strain>
    </source>
</reference>
<evidence type="ECO:0000256" key="7">
    <source>
        <dbReference type="HAMAP-Rule" id="MF_02065"/>
    </source>
</evidence>
<dbReference type="Pfam" id="PF02618">
    <property type="entry name" value="YceG"/>
    <property type="match status" value="1"/>
</dbReference>
<dbReference type="STRING" id="1357400.HMPREF2086_01051"/>
<feature type="site" description="Important for catalytic activity" evidence="7">
    <location>
        <position position="249"/>
    </location>
</feature>
<dbReference type="eggNOG" id="COG1559">
    <property type="taxonomic scope" value="Bacteria"/>
</dbReference>
<comment type="similarity">
    <text evidence="7">Belongs to the transglycosylase MltG family.</text>
</comment>
<dbReference type="AlphaFoldDB" id="V8C850"/>
<dbReference type="Proteomes" id="UP000018731">
    <property type="component" value="Unassembled WGS sequence"/>
</dbReference>
<keyword evidence="5 7" id="KW-0456">Lyase</keyword>
<keyword evidence="3 7" id="KW-1133">Transmembrane helix</keyword>
<comment type="catalytic activity">
    <reaction evidence="7">
        <text>a peptidoglycan chain = a peptidoglycan chain with N-acetyl-1,6-anhydromuramyl-[peptide] at the reducing end + a peptidoglycan chain with N-acetylglucosamine at the non-reducing end.</text>
        <dbReference type="EC" id="4.2.2.29"/>
    </reaction>
</comment>
<sequence>MTTKRIIQTLSSFLDGFFIVILAFFWYLALPICTTQMVSVPQGSIAAIITSLSNNGFEVNQFDKNILRFWGKPQYGIIDMSAGIKGVSTECGLEPRKKSIIGNLAQSQNVENQNLAQASQSTFESAKIFHTISKGDFLYLLTSAKAAQSQITLIPGETMYFFLKDISQKFSLNEERLKNAFKQYSPYQEGVILPDTYKIPNGINEEEIIKNLVSFSLNKHKNLAKKILGKYDEKEWFKYVAMASIIQKEAASIDEMPLVSAVIYNRLKLGMPLQMDGSLNYGEFSHSRVTPERIRKDKSPFNTYLNKGIPPTPVGSASIEAIKAALNPAKVDYLYFVRNKQGKHSFSKTYKEHKENFKK</sequence>
<dbReference type="InterPro" id="IPR003770">
    <property type="entry name" value="MLTG-like"/>
</dbReference>
<evidence type="ECO:0000256" key="3">
    <source>
        <dbReference type="ARBA" id="ARBA00022989"/>
    </source>
</evidence>
<feature type="transmembrane region" description="Helical" evidence="7">
    <location>
        <begin position="12"/>
        <end position="30"/>
    </location>
</feature>
<evidence type="ECO:0000256" key="4">
    <source>
        <dbReference type="ARBA" id="ARBA00023136"/>
    </source>
</evidence>